<dbReference type="SMART" id="SM00560">
    <property type="entry name" value="LamGL"/>
    <property type="match status" value="1"/>
</dbReference>
<gene>
    <name evidence="5" type="ORF">GCM10022214_48150</name>
</gene>
<feature type="domain" description="LamG-like jellyroll fold" evidence="4">
    <location>
        <begin position="698"/>
        <end position="835"/>
    </location>
</feature>
<evidence type="ECO:0000256" key="1">
    <source>
        <dbReference type="ARBA" id="ARBA00022729"/>
    </source>
</evidence>
<evidence type="ECO:0000256" key="3">
    <source>
        <dbReference type="SAM" id="SignalP"/>
    </source>
</evidence>
<dbReference type="PANTHER" id="PTHR31151:SF0">
    <property type="entry name" value="PROLINE-TRNA LIGASE (DUF1680)"/>
    <property type="match status" value="1"/>
</dbReference>
<proteinExistence type="predicted"/>
<dbReference type="Pfam" id="PF07944">
    <property type="entry name" value="Beta-AFase-like_GH127_cat"/>
    <property type="match status" value="1"/>
</dbReference>
<dbReference type="Proteomes" id="UP001500683">
    <property type="component" value="Unassembled WGS sequence"/>
</dbReference>
<feature type="chain" id="PRO_5046651253" evidence="3">
    <location>
        <begin position="30"/>
        <end position="847"/>
    </location>
</feature>
<organism evidence="5 6">
    <name type="scientific">Actinomadura miaoliensis</name>
    <dbReference type="NCBI Taxonomy" id="430685"/>
    <lineage>
        <taxon>Bacteria</taxon>
        <taxon>Bacillati</taxon>
        <taxon>Actinomycetota</taxon>
        <taxon>Actinomycetes</taxon>
        <taxon>Streptosporangiales</taxon>
        <taxon>Thermomonosporaceae</taxon>
        <taxon>Actinomadura</taxon>
    </lineage>
</organism>
<comment type="caution">
    <text evidence="5">The sequence shown here is derived from an EMBL/GenBank/DDBJ whole genome shotgun (WGS) entry which is preliminary data.</text>
</comment>
<dbReference type="EMBL" id="BAAAZG010000036">
    <property type="protein sequence ID" value="GAA4083078.1"/>
    <property type="molecule type" value="Genomic_DNA"/>
</dbReference>
<keyword evidence="2" id="KW-1015">Disulfide bond</keyword>
<dbReference type="SUPFAM" id="SSF48208">
    <property type="entry name" value="Six-hairpin glycosidases"/>
    <property type="match status" value="1"/>
</dbReference>
<dbReference type="InterPro" id="IPR006558">
    <property type="entry name" value="LamG-like"/>
</dbReference>
<feature type="signal peptide" evidence="3">
    <location>
        <begin position="1"/>
        <end position="29"/>
    </location>
</feature>
<dbReference type="InterPro" id="IPR006311">
    <property type="entry name" value="TAT_signal"/>
</dbReference>
<evidence type="ECO:0000313" key="5">
    <source>
        <dbReference type="EMBL" id="GAA4083078.1"/>
    </source>
</evidence>
<dbReference type="SUPFAM" id="SSF49899">
    <property type="entry name" value="Concanavalin A-like lectins/glucanases"/>
    <property type="match status" value="1"/>
</dbReference>
<dbReference type="RefSeq" id="WP_344951613.1">
    <property type="nucleotide sequence ID" value="NZ_BAAAZG010000036.1"/>
</dbReference>
<dbReference type="PROSITE" id="PS51318">
    <property type="entry name" value="TAT"/>
    <property type="match status" value="1"/>
</dbReference>
<dbReference type="PANTHER" id="PTHR31151">
    <property type="entry name" value="PROLINE-TRNA LIGASE (DUF1680)"/>
    <property type="match status" value="1"/>
</dbReference>
<name>A0ABP7W7V3_9ACTN</name>
<dbReference type="InterPro" id="IPR008928">
    <property type="entry name" value="6-hairpin_glycosidase_sf"/>
</dbReference>
<reference evidence="6" key="1">
    <citation type="journal article" date="2019" name="Int. J. Syst. Evol. Microbiol.">
        <title>The Global Catalogue of Microorganisms (GCM) 10K type strain sequencing project: providing services to taxonomists for standard genome sequencing and annotation.</title>
        <authorList>
            <consortium name="The Broad Institute Genomics Platform"/>
            <consortium name="The Broad Institute Genome Sequencing Center for Infectious Disease"/>
            <person name="Wu L."/>
            <person name="Ma J."/>
        </authorList>
    </citation>
    <scope>NUCLEOTIDE SEQUENCE [LARGE SCALE GENOMIC DNA]</scope>
    <source>
        <strain evidence="6">JCM 16702</strain>
    </source>
</reference>
<sequence>MNAGVSRRAFLGTAGATATAAVVARPASAAAETTAETTAATGHARRAPVLSPFPLSAVTLLDGPFRDNMERTCAYLKFIDVDRLLHTFRLNVGLPSSAEPCGGWEAPDIQLRGHSTGHLLSALAQAHANTGDDAYAAKARHLVAELAKCQAASPAAGYSRGYLSAFEEQVFDRLEAGEKPWAPYYTIHKIMAGLLDQYRLSGNRQALDVVTGMASWVAARTAKLGTDRMQALLRVEFGGMNDVLAELYLVTGDPEHLRAARRFDHEEIFGPLADRRDTLNGYHANTQIPKIVGAVREYEATGEPRYRAIAAFFWDTVVNDHTYVIGGNSNEEFFGPPGELVSRLSDVTCENCNSYNMLKLTRSLFLHDPARTPYMDYYEWTLLNQMLGEQDPDSAHGYCTYYTGLWPGSSRKPKGGLGAAPGSYSGDYDNFSCDHGTGMETHTKFADSIYFHGDDELYVNLFIPSEVRWRERGIVLRQQTRYPHEETTRLTVTDGDARFALRIRVPGWLDARGGGRARIRVNGRAVPVTARPGTYATIERRWRKGDVVELTTPMTPVWRKAPDNPYIQAVTHGPVVLAGGYGDTELNTFPAIDPRSLRRDGAPLRYTVRADGAEVKLSPFSEIHHQRYNVYWLTPAPRGRRRLVAHYPLDGTAGEATGRRPDAALAQGATWADDGSAVVLDGTGGHVVLPRGLITGLAELTVALWVHADAITNNARVFDLGFNRRTFFYVNSRTGSGRARFSMKTYGMDGEDYVDAAGALPAGRWVHVAVTVNRDAAVLYLDGAETGRKDGPVMSPLALGATSQNFLGRSQDTRHPFLRGRVRDFRVYDHALTAAAVAALHSETQGA</sequence>
<dbReference type="InterPro" id="IPR049046">
    <property type="entry name" value="Beta-AFase-like_GH127_middle"/>
</dbReference>
<protein>
    <submittedName>
        <fullName evidence="5">Glycoside hydrolase family 127 protein</fullName>
    </submittedName>
</protein>
<keyword evidence="6" id="KW-1185">Reference proteome</keyword>
<dbReference type="Pfam" id="PF20736">
    <property type="entry name" value="Glyco_hydro127M"/>
    <property type="match status" value="1"/>
</dbReference>
<dbReference type="GO" id="GO:0016787">
    <property type="term" value="F:hydrolase activity"/>
    <property type="evidence" value="ECO:0007669"/>
    <property type="project" value="UniProtKB-KW"/>
</dbReference>
<dbReference type="Pfam" id="PF13385">
    <property type="entry name" value="Laminin_G_3"/>
    <property type="match status" value="1"/>
</dbReference>
<evidence type="ECO:0000259" key="4">
    <source>
        <dbReference type="SMART" id="SM00560"/>
    </source>
</evidence>
<dbReference type="InterPro" id="IPR012878">
    <property type="entry name" value="Beta-AFase-like_GH127_cat"/>
</dbReference>
<evidence type="ECO:0000256" key="2">
    <source>
        <dbReference type="ARBA" id="ARBA00023157"/>
    </source>
</evidence>
<keyword evidence="1 3" id="KW-0732">Signal</keyword>
<dbReference type="Gene3D" id="2.60.120.200">
    <property type="match status" value="1"/>
</dbReference>
<evidence type="ECO:0000313" key="6">
    <source>
        <dbReference type="Proteomes" id="UP001500683"/>
    </source>
</evidence>
<keyword evidence="5" id="KW-0378">Hydrolase</keyword>
<dbReference type="InterPro" id="IPR013320">
    <property type="entry name" value="ConA-like_dom_sf"/>
</dbReference>
<accession>A0ABP7W7V3</accession>